<comment type="caution">
    <text evidence="14">The sequence shown here is derived from an EMBL/GenBank/DDBJ whole genome shotgun (WGS) entry which is preliminary data.</text>
</comment>
<evidence type="ECO:0000256" key="3">
    <source>
        <dbReference type="ARBA" id="ARBA00023002"/>
    </source>
</evidence>
<dbReference type="Pfam" id="PF13561">
    <property type="entry name" value="adh_short_C2"/>
    <property type="match status" value="1"/>
</dbReference>
<evidence type="ECO:0000256" key="10">
    <source>
        <dbReference type="ARBA" id="ARBA00042565"/>
    </source>
</evidence>
<name>A0A9J6GYN4_HAELO</name>
<dbReference type="InterPro" id="IPR051122">
    <property type="entry name" value="SDR_DHRS6-like"/>
</dbReference>
<reference evidence="14 15" key="1">
    <citation type="journal article" date="2020" name="Cell">
        <title>Large-Scale Comparative Analyses of Tick Genomes Elucidate Their Genetic Diversity and Vector Capacities.</title>
        <authorList>
            <consortium name="Tick Genome and Microbiome Consortium (TIGMIC)"/>
            <person name="Jia N."/>
            <person name="Wang J."/>
            <person name="Shi W."/>
            <person name="Du L."/>
            <person name="Sun Y."/>
            <person name="Zhan W."/>
            <person name="Jiang J.F."/>
            <person name="Wang Q."/>
            <person name="Zhang B."/>
            <person name="Ji P."/>
            <person name="Bell-Sakyi L."/>
            <person name="Cui X.M."/>
            <person name="Yuan T.T."/>
            <person name="Jiang B.G."/>
            <person name="Yang W.F."/>
            <person name="Lam T.T."/>
            <person name="Chang Q.C."/>
            <person name="Ding S.J."/>
            <person name="Wang X.J."/>
            <person name="Zhu J.G."/>
            <person name="Ruan X.D."/>
            <person name="Zhao L."/>
            <person name="Wei J.T."/>
            <person name="Ye R.Z."/>
            <person name="Que T.C."/>
            <person name="Du C.H."/>
            <person name="Zhou Y.H."/>
            <person name="Cheng J.X."/>
            <person name="Dai P.F."/>
            <person name="Guo W.B."/>
            <person name="Han X.H."/>
            <person name="Huang E.J."/>
            <person name="Li L.F."/>
            <person name="Wei W."/>
            <person name="Gao Y.C."/>
            <person name="Liu J.Z."/>
            <person name="Shao H.Z."/>
            <person name="Wang X."/>
            <person name="Wang C.C."/>
            <person name="Yang T.C."/>
            <person name="Huo Q.B."/>
            <person name="Li W."/>
            <person name="Chen H.Y."/>
            <person name="Chen S.E."/>
            <person name="Zhou L.G."/>
            <person name="Ni X.B."/>
            <person name="Tian J.H."/>
            <person name="Sheng Y."/>
            <person name="Liu T."/>
            <person name="Pan Y.S."/>
            <person name="Xia L.Y."/>
            <person name="Li J."/>
            <person name="Zhao F."/>
            <person name="Cao W.C."/>
        </authorList>
    </citation>
    <scope>NUCLEOTIDE SEQUENCE [LARGE SCALE GENOMIC DNA]</scope>
    <source>
        <strain evidence="14">HaeL-2018</strain>
    </source>
</reference>
<sequence length="116" mass="12169">MLEAGVTEGAIVNLSTQTAKSITPGYCCYVTSKGAIEALTRSMAVELAPYGIRCNCVAPGITNTPKAALLPETLLRYAEKNTPFGRAARPEEVASVVAFLCSPDSSYVIGEIINVA</sequence>
<dbReference type="CDD" id="cd05233">
    <property type="entry name" value="SDR_c"/>
    <property type="match status" value="1"/>
</dbReference>
<evidence type="ECO:0000256" key="4">
    <source>
        <dbReference type="ARBA" id="ARBA00034698"/>
    </source>
</evidence>
<dbReference type="EC" id="1.1.1.104" evidence="5"/>
<dbReference type="SUPFAM" id="SSF51735">
    <property type="entry name" value="NAD(P)-binding Rossmann-fold domains"/>
    <property type="match status" value="1"/>
</dbReference>
<dbReference type="Gene3D" id="3.40.50.720">
    <property type="entry name" value="NAD(P)-binding Rossmann-like Domain"/>
    <property type="match status" value="1"/>
</dbReference>
<dbReference type="PRINTS" id="PR00080">
    <property type="entry name" value="SDRFAMILY"/>
</dbReference>
<evidence type="ECO:0000256" key="8">
    <source>
        <dbReference type="ARBA" id="ARBA00041727"/>
    </source>
</evidence>
<proteinExistence type="inferred from homology"/>
<evidence type="ECO:0000256" key="5">
    <source>
        <dbReference type="ARBA" id="ARBA00038956"/>
    </source>
</evidence>
<comment type="similarity">
    <text evidence="2">Belongs to the short-chain dehydrogenases/reductases (SDR) family.</text>
</comment>
<evidence type="ECO:0000313" key="14">
    <source>
        <dbReference type="EMBL" id="KAH9379913.1"/>
    </source>
</evidence>
<keyword evidence="3" id="KW-0560">Oxidoreductase</keyword>
<evidence type="ECO:0000256" key="12">
    <source>
        <dbReference type="ARBA" id="ARBA00043199"/>
    </source>
</evidence>
<dbReference type="Proteomes" id="UP000821853">
    <property type="component" value="Chromosome 8"/>
</dbReference>
<dbReference type="EMBL" id="JABSTR010000010">
    <property type="protein sequence ID" value="KAH9379913.1"/>
    <property type="molecule type" value="Genomic_DNA"/>
</dbReference>
<dbReference type="InterPro" id="IPR002347">
    <property type="entry name" value="SDR_fam"/>
</dbReference>
<accession>A0A9J6GYN4</accession>
<evidence type="ECO:0000256" key="13">
    <source>
        <dbReference type="ARBA" id="ARBA00049550"/>
    </source>
</evidence>
<dbReference type="GO" id="GO:0003858">
    <property type="term" value="F:3-hydroxybutyrate dehydrogenase activity"/>
    <property type="evidence" value="ECO:0007669"/>
    <property type="project" value="UniProtKB-EC"/>
</dbReference>
<dbReference type="GO" id="GO:0016617">
    <property type="term" value="F:4-oxoproline reductase activity"/>
    <property type="evidence" value="ECO:0007669"/>
    <property type="project" value="UniProtKB-EC"/>
</dbReference>
<evidence type="ECO:0000256" key="1">
    <source>
        <dbReference type="ARBA" id="ARBA00004924"/>
    </source>
</evidence>
<evidence type="ECO:0000256" key="11">
    <source>
        <dbReference type="ARBA" id="ARBA00043083"/>
    </source>
</evidence>
<comment type="pathway">
    <text evidence="1">Siderophore biosynthesis.</text>
</comment>
<organism evidence="14 15">
    <name type="scientific">Haemaphysalis longicornis</name>
    <name type="common">Bush tick</name>
    <dbReference type="NCBI Taxonomy" id="44386"/>
    <lineage>
        <taxon>Eukaryota</taxon>
        <taxon>Metazoa</taxon>
        <taxon>Ecdysozoa</taxon>
        <taxon>Arthropoda</taxon>
        <taxon>Chelicerata</taxon>
        <taxon>Arachnida</taxon>
        <taxon>Acari</taxon>
        <taxon>Parasitiformes</taxon>
        <taxon>Ixodida</taxon>
        <taxon>Ixodoidea</taxon>
        <taxon>Ixodidae</taxon>
        <taxon>Haemaphysalinae</taxon>
        <taxon>Haemaphysalis</taxon>
    </lineage>
</organism>
<dbReference type="InterPro" id="IPR036291">
    <property type="entry name" value="NAD(P)-bd_dom_sf"/>
</dbReference>
<evidence type="ECO:0000256" key="6">
    <source>
        <dbReference type="ARBA" id="ARBA00038959"/>
    </source>
</evidence>
<evidence type="ECO:0000256" key="7">
    <source>
        <dbReference type="ARBA" id="ARBA00039194"/>
    </source>
</evidence>
<dbReference type="AlphaFoldDB" id="A0A9J6GYN4"/>
<evidence type="ECO:0000256" key="9">
    <source>
        <dbReference type="ARBA" id="ARBA00042309"/>
    </source>
</evidence>
<dbReference type="PANTHER" id="PTHR43477:SF1">
    <property type="entry name" value="DIHYDROANTICAPSIN 7-DEHYDROGENASE"/>
    <property type="match status" value="1"/>
</dbReference>
<evidence type="ECO:0000256" key="2">
    <source>
        <dbReference type="ARBA" id="ARBA00006484"/>
    </source>
</evidence>
<comment type="catalytic activity">
    <reaction evidence="13">
        <text>(R)-3-hydroxybutanoate + NAD(+) = acetoacetate + NADH + H(+)</text>
        <dbReference type="Rhea" id="RHEA:20521"/>
        <dbReference type="ChEBI" id="CHEBI:10983"/>
        <dbReference type="ChEBI" id="CHEBI:13705"/>
        <dbReference type="ChEBI" id="CHEBI:15378"/>
        <dbReference type="ChEBI" id="CHEBI:57540"/>
        <dbReference type="ChEBI" id="CHEBI:57945"/>
        <dbReference type="EC" id="1.1.1.30"/>
    </reaction>
</comment>
<dbReference type="VEuPathDB" id="VectorBase:HLOH_055404"/>
<protein>
    <recommendedName>
        <fullName evidence="7">Dehydrogenase/reductase SDR family member 6</fullName>
        <ecNumber evidence="5">1.1.1.104</ecNumber>
        <ecNumber evidence="6">1.1.1.30</ecNumber>
    </recommendedName>
    <alternativeName>
        <fullName evidence="11">(R)-beta-hydroxybutyrate dehydrogenase</fullName>
    </alternativeName>
    <alternativeName>
        <fullName evidence="9">3-hydroxybutyrate dehydrogenase type 2</fullName>
    </alternativeName>
    <alternativeName>
        <fullName evidence="12">4-oxo-L-proline reductase</fullName>
    </alternativeName>
    <alternativeName>
        <fullName evidence="10">Oxidoreductase UCPA</fullName>
    </alternativeName>
    <alternativeName>
        <fullName evidence="8">Short chain dehydrogenase/reductase family 15C member 1</fullName>
    </alternativeName>
</protein>
<evidence type="ECO:0000313" key="15">
    <source>
        <dbReference type="Proteomes" id="UP000821853"/>
    </source>
</evidence>
<dbReference type="EC" id="1.1.1.30" evidence="6"/>
<gene>
    <name evidence="14" type="ORF">HPB48_000991</name>
</gene>
<keyword evidence="15" id="KW-1185">Reference proteome</keyword>
<dbReference type="OrthoDB" id="6497519at2759"/>
<dbReference type="PANTHER" id="PTHR43477">
    <property type="entry name" value="DIHYDROANTICAPSIN 7-DEHYDROGENASE"/>
    <property type="match status" value="1"/>
</dbReference>
<dbReference type="OMA" id="GVDTRMM"/>
<dbReference type="PRINTS" id="PR00081">
    <property type="entry name" value="GDHRDH"/>
</dbReference>
<comment type="pathway">
    <text evidence="4">Amino-acid metabolism.</text>
</comment>